<feature type="binding site" evidence="11">
    <location>
        <position position="99"/>
    </location>
    <ligand>
        <name>S-adenosyl-L-methionine</name>
        <dbReference type="ChEBI" id="CHEBI:59789"/>
    </ligand>
</feature>
<evidence type="ECO:0000256" key="3">
    <source>
        <dbReference type="ARBA" id="ARBA00022679"/>
    </source>
</evidence>
<dbReference type="Pfam" id="PF01728">
    <property type="entry name" value="FtsJ"/>
    <property type="match status" value="1"/>
</dbReference>
<protein>
    <recommendedName>
        <fullName evidence="7 11">Ribosomal RNA large subunit methyltransferase E</fullName>
        <ecNumber evidence="6 11">2.1.1.166</ecNumber>
    </recommendedName>
    <alternativeName>
        <fullName evidence="9 11">23S rRNA Um2552 methyltransferase</fullName>
    </alternativeName>
    <alternativeName>
        <fullName evidence="8 11">rRNA (uridine-2'-O-)-methyltransferase</fullName>
    </alternativeName>
</protein>
<keyword evidence="4 11" id="KW-0949">S-adenosyl-L-methionine</keyword>
<dbReference type="STRING" id="1715285.SOFFGTOCOR_0169"/>
<dbReference type="Gene3D" id="3.40.50.150">
    <property type="entry name" value="Vaccinia Virus protein VP39"/>
    <property type="match status" value="1"/>
</dbReference>
<dbReference type="GO" id="GO:0005737">
    <property type="term" value="C:cytoplasm"/>
    <property type="evidence" value="ECO:0007669"/>
    <property type="project" value="UniProtKB-SubCell"/>
</dbReference>
<feature type="binding site" evidence="11">
    <location>
        <position position="63"/>
    </location>
    <ligand>
        <name>S-adenosyl-L-methionine</name>
        <dbReference type="ChEBI" id="CHEBI:59789"/>
    </ligand>
</feature>
<keyword evidence="1 11" id="KW-0698">rRNA processing</keyword>
<keyword evidence="11" id="KW-0963">Cytoplasm</keyword>
<evidence type="ECO:0000256" key="6">
    <source>
        <dbReference type="ARBA" id="ARBA00038861"/>
    </source>
</evidence>
<evidence type="ECO:0000256" key="12">
    <source>
        <dbReference type="PIRSR" id="PIRSR005461-1"/>
    </source>
</evidence>
<evidence type="ECO:0000259" key="13">
    <source>
        <dbReference type="Pfam" id="PF01728"/>
    </source>
</evidence>
<evidence type="ECO:0000313" key="15">
    <source>
        <dbReference type="Proteomes" id="UP000242301"/>
    </source>
</evidence>
<dbReference type="AlphaFoldDB" id="A0A0M6W6W4"/>
<evidence type="ECO:0000256" key="11">
    <source>
        <dbReference type="HAMAP-Rule" id="MF_01547"/>
    </source>
</evidence>
<comment type="catalytic activity">
    <reaction evidence="10 11">
        <text>uridine(2552) in 23S rRNA + S-adenosyl-L-methionine = 2'-O-methyluridine(2552) in 23S rRNA + S-adenosyl-L-homocysteine + H(+)</text>
        <dbReference type="Rhea" id="RHEA:42720"/>
        <dbReference type="Rhea" id="RHEA-COMP:10202"/>
        <dbReference type="Rhea" id="RHEA-COMP:10203"/>
        <dbReference type="ChEBI" id="CHEBI:15378"/>
        <dbReference type="ChEBI" id="CHEBI:57856"/>
        <dbReference type="ChEBI" id="CHEBI:59789"/>
        <dbReference type="ChEBI" id="CHEBI:65315"/>
        <dbReference type="ChEBI" id="CHEBI:74478"/>
        <dbReference type="EC" id="2.1.1.166"/>
    </reaction>
</comment>
<dbReference type="EMBL" id="CVRF01000001">
    <property type="protein sequence ID" value="CRK85609.1"/>
    <property type="molecule type" value="Genomic_DNA"/>
</dbReference>
<comment type="function">
    <text evidence="5 11">Specifically methylates the uridine in position 2552 of 23S rRNA at the 2'-O position of the ribose in the fully assembled 50S ribosomal subunit.</text>
</comment>
<gene>
    <name evidence="11 14" type="primary">rlmE</name>
    <name evidence="11" type="synonym">ftsJ</name>
    <name evidence="11" type="synonym">rrmJ</name>
    <name evidence="14" type="ORF">SOFFGTOCOR_0169</name>
</gene>
<feature type="binding site" evidence="11">
    <location>
        <position position="65"/>
    </location>
    <ligand>
        <name>S-adenosyl-L-methionine</name>
        <dbReference type="ChEBI" id="CHEBI:59789"/>
    </ligand>
</feature>
<evidence type="ECO:0000256" key="4">
    <source>
        <dbReference type="ARBA" id="ARBA00022691"/>
    </source>
</evidence>
<organism evidence="14 15">
    <name type="scientific">Candidatus Providencia siddallii</name>
    <dbReference type="NCBI Taxonomy" id="1715285"/>
    <lineage>
        <taxon>Bacteria</taxon>
        <taxon>Pseudomonadati</taxon>
        <taxon>Pseudomonadota</taxon>
        <taxon>Gammaproteobacteria</taxon>
        <taxon>Enterobacterales</taxon>
        <taxon>Morganellaceae</taxon>
        <taxon>Providencia</taxon>
    </lineage>
</organism>
<evidence type="ECO:0000256" key="2">
    <source>
        <dbReference type="ARBA" id="ARBA00022603"/>
    </source>
</evidence>
<sequence length="209" mass="23931">MMIKKYSANSNRWLYKHFKDKYFQQAKKKNLRSRAWFKLEEIQQSDNIFKPGITVVDLGSSPGGWSKYVISQLGRNCRIIACDLLPMTPIVGVEFLQGDFCDEIFLTSFLKYIGNKKVQVIMSDMLHNTSGISAIDVPRSIRLAEAALNICRISLAPGGCFIVKIFNGYGFNEYLKNINNLFTKVKIRKPNSSRQQSREKYIVATELKI</sequence>
<evidence type="ECO:0000256" key="9">
    <source>
        <dbReference type="ARBA" id="ARBA00042745"/>
    </source>
</evidence>
<dbReference type="InterPro" id="IPR002877">
    <property type="entry name" value="RNA_MeTrfase_FtsJ_dom"/>
</dbReference>
<feature type="binding site" evidence="11">
    <location>
        <position position="124"/>
    </location>
    <ligand>
        <name>S-adenosyl-L-methionine</name>
        <dbReference type="ChEBI" id="CHEBI:59789"/>
    </ligand>
</feature>
<evidence type="ECO:0000256" key="8">
    <source>
        <dbReference type="ARBA" id="ARBA00041995"/>
    </source>
</evidence>
<evidence type="ECO:0000313" key="14">
    <source>
        <dbReference type="EMBL" id="CRK85609.1"/>
    </source>
</evidence>
<comment type="similarity">
    <text evidence="11">Belongs to the class I-like SAM-binding methyltransferase superfamily. RNA methyltransferase RlmE family.</text>
</comment>
<evidence type="ECO:0000256" key="5">
    <source>
        <dbReference type="ARBA" id="ARBA00037569"/>
    </source>
</evidence>
<dbReference type="SUPFAM" id="SSF53335">
    <property type="entry name" value="S-adenosyl-L-methionine-dependent methyltransferases"/>
    <property type="match status" value="1"/>
</dbReference>
<dbReference type="CDD" id="cd02440">
    <property type="entry name" value="AdoMet_MTases"/>
    <property type="match status" value="1"/>
</dbReference>
<dbReference type="InterPro" id="IPR029063">
    <property type="entry name" value="SAM-dependent_MTases_sf"/>
</dbReference>
<dbReference type="FunFam" id="3.40.50.150:FF:000005">
    <property type="entry name" value="Ribosomal RNA large subunit methyltransferase E"/>
    <property type="match status" value="1"/>
</dbReference>
<dbReference type="InterPro" id="IPR015507">
    <property type="entry name" value="rRNA-MeTfrase_E"/>
</dbReference>
<feature type="binding site" evidence="11">
    <location>
        <position position="83"/>
    </location>
    <ligand>
        <name>S-adenosyl-L-methionine</name>
        <dbReference type="ChEBI" id="CHEBI:59789"/>
    </ligand>
</feature>
<dbReference type="PANTHER" id="PTHR10920">
    <property type="entry name" value="RIBOSOMAL RNA METHYLTRANSFERASE"/>
    <property type="match status" value="1"/>
</dbReference>
<dbReference type="Proteomes" id="UP000242301">
    <property type="component" value="Unassembled WGS sequence"/>
</dbReference>
<dbReference type="NCBIfam" id="NF008390">
    <property type="entry name" value="PRK11188.1"/>
    <property type="match status" value="1"/>
</dbReference>
<dbReference type="InterPro" id="IPR050082">
    <property type="entry name" value="RNA_methyltr_RlmE"/>
</dbReference>
<dbReference type="HAMAP" id="MF_01547">
    <property type="entry name" value="RNA_methyltr_E"/>
    <property type="match status" value="1"/>
</dbReference>
<accession>A0A0M6W6W4</accession>
<evidence type="ECO:0000256" key="10">
    <source>
        <dbReference type="ARBA" id="ARBA00048970"/>
    </source>
</evidence>
<evidence type="ECO:0000256" key="7">
    <source>
        <dbReference type="ARBA" id="ARBA00041129"/>
    </source>
</evidence>
<keyword evidence="15" id="KW-1185">Reference proteome</keyword>
<dbReference type="PANTHER" id="PTHR10920:SF18">
    <property type="entry name" value="RRNA METHYLTRANSFERASE 2, MITOCHONDRIAL"/>
    <property type="match status" value="1"/>
</dbReference>
<keyword evidence="2 11" id="KW-0489">Methyltransferase</keyword>
<feature type="active site" description="Proton acceptor" evidence="11 12">
    <location>
        <position position="164"/>
    </location>
</feature>
<dbReference type="GO" id="GO:0008650">
    <property type="term" value="F:rRNA (uridine-2'-O-)-methyltransferase activity"/>
    <property type="evidence" value="ECO:0007669"/>
    <property type="project" value="UniProtKB-UniRule"/>
</dbReference>
<comment type="subcellular location">
    <subcellularLocation>
        <location evidence="11">Cytoplasm</location>
    </subcellularLocation>
</comment>
<dbReference type="EC" id="2.1.1.166" evidence="6 11"/>
<feature type="domain" description="Ribosomal RNA methyltransferase FtsJ" evidence="13">
    <location>
        <begin position="32"/>
        <end position="205"/>
    </location>
</feature>
<evidence type="ECO:0000256" key="1">
    <source>
        <dbReference type="ARBA" id="ARBA00022552"/>
    </source>
</evidence>
<keyword evidence="3 11" id="KW-0808">Transferase</keyword>
<dbReference type="PIRSF" id="PIRSF005461">
    <property type="entry name" value="23S_rRNA_mtase"/>
    <property type="match status" value="1"/>
</dbReference>
<proteinExistence type="inferred from homology"/>
<reference evidence="15" key="1">
    <citation type="submission" date="2015-05" db="EMBL/GenBank/DDBJ databases">
        <authorList>
            <person name="Manzano-Marin A."/>
        </authorList>
    </citation>
    <scope>NUCLEOTIDE SEQUENCE [LARGE SCALE GENOMIC DNA]</scope>
    <source>
        <strain evidence="15">officinalis</strain>
    </source>
</reference>
<name>A0A0M6W6W4_9GAMM</name>